<dbReference type="EMBL" id="SIJB01000017">
    <property type="protein sequence ID" value="NBI28682.1"/>
    <property type="molecule type" value="Genomic_DNA"/>
</dbReference>
<evidence type="ECO:0000313" key="3">
    <source>
        <dbReference type="Proteomes" id="UP000448943"/>
    </source>
</evidence>
<sequence>MKVMSFNILADRRTWNNRRNGIVDIILDLDADVVGIQEALDTQRAYLENALVNDYTLIEFNISGNYDNPILLRNNRFTILDQGNAIGSICNGFDRYITWLLLLDSVTEEEFYFYNNHYCISPMRNKETHAINLAELIDQHQLVSNRTAIAVGDLNARRNTSVMRYLLNQVPINGIPNPVNLDDTWQIANPNVNRPPTTERGASIDWVLTLSGTNVTDASVGDSNGYSDHFPVTATFDL</sequence>
<dbReference type="OrthoDB" id="9793162at2"/>
<dbReference type="RefSeq" id="WP_160645477.1">
    <property type="nucleotide sequence ID" value="NZ_SIJB01000017.1"/>
</dbReference>
<evidence type="ECO:0000313" key="2">
    <source>
        <dbReference type="EMBL" id="NBI28682.1"/>
    </source>
</evidence>
<keyword evidence="3" id="KW-1185">Reference proteome</keyword>
<protein>
    <recommendedName>
        <fullName evidence="1">Endonuclease/exonuclease/phosphatase domain-containing protein</fullName>
    </recommendedName>
</protein>
<evidence type="ECO:0000259" key="1">
    <source>
        <dbReference type="Pfam" id="PF03372"/>
    </source>
</evidence>
<proteinExistence type="predicted"/>
<dbReference type="InterPro" id="IPR036691">
    <property type="entry name" value="Endo/exonu/phosph_ase_sf"/>
</dbReference>
<dbReference type="Pfam" id="PF03372">
    <property type="entry name" value="Exo_endo_phos"/>
    <property type="match status" value="1"/>
</dbReference>
<accession>A0A6N9Q0M4</accession>
<dbReference type="SUPFAM" id="SSF56219">
    <property type="entry name" value="DNase I-like"/>
    <property type="match status" value="1"/>
</dbReference>
<name>A0A6N9Q0M4_9BACL</name>
<organism evidence="2 3">
    <name type="scientific">Chengkuizengella marina</name>
    <dbReference type="NCBI Taxonomy" id="2507566"/>
    <lineage>
        <taxon>Bacteria</taxon>
        <taxon>Bacillati</taxon>
        <taxon>Bacillota</taxon>
        <taxon>Bacilli</taxon>
        <taxon>Bacillales</taxon>
        <taxon>Paenibacillaceae</taxon>
        <taxon>Chengkuizengella</taxon>
    </lineage>
</organism>
<dbReference type="Proteomes" id="UP000448943">
    <property type="component" value="Unassembled WGS sequence"/>
</dbReference>
<dbReference type="AlphaFoldDB" id="A0A6N9Q0M4"/>
<gene>
    <name evidence="2" type="ORF">ERL59_06905</name>
</gene>
<comment type="caution">
    <text evidence="2">The sequence shown here is derived from an EMBL/GenBank/DDBJ whole genome shotgun (WGS) entry which is preliminary data.</text>
</comment>
<dbReference type="GO" id="GO:0003824">
    <property type="term" value="F:catalytic activity"/>
    <property type="evidence" value="ECO:0007669"/>
    <property type="project" value="InterPro"/>
</dbReference>
<feature type="domain" description="Endonuclease/exonuclease/phosphatase" evidence="1">
    <location>
        <begin position="4"/>
        <end position="229"/>
    </location>
</feature>
<dbReference type="Gene3D" id="3.60.10.10">
    <property type="entry name" value="Endonuclease/exonuclease/phosphatase"/>
    <property type="match status" value="1"/>
</dbReference>
<reference evidence="2 3" key="1">
    <citation type="submission" date="2019-01" db="EMBL/GenBank/DDBJ databases">
        <title>Chengkuizengella sp. nov., isolated from deep-sea sediment of East Pacific Ocean.</title>
        <authorList>
            <person name="Yang J."/>
            <person name="Lai Q."/>
            <person name="Shao Z."/>
        </authorList>
    </citation>
    <scope>NUCLEOTIDE SEQUENCE [LARGE SCALE GENOMIC DNA]</scope>
    <source>
        <strain evidence="2 3">YPA3-1-1</strain>
    </source>
</reference>
<dbReference type="InterPro" id="IPR005135">
    <property type="entry name" value="Endo/exonuclease/phosphatase"/>
</dbReference>